<evidence type="ECO:0000313" key="4">
    <source>
        <dbReference type="Proteomes" id="UP000054498"/>
    </source>
</evidence>
<feature type="compositionally biased region" description="Polar residues" evidence="2">
    <location>
        <begin position="71"/>
        <end position="84"/>
    </location>
</feature>
<evidence type="ECO:0000313" key="3">
    <source>
        <dbReference type="EMBL" id="KIZ07125.1"/>
    </source>
</evidence>
<sequence length="305" mass="30508">MLHAVTRNLRDALSDLQDRALANTEELLRQENLISDLRRQLAAKSAQVAELSAALLMGSGAGRAADDSTDDVSSGNGDCTSSTAGGVDASVGDATERGCRAASSLAAAVTHSSSQHPSKCLLAISSGALSSHENGRPCNSIRPAAHGGAAISSASSSNCMSSSSSSSRGSSHSTVVGGSLGLTHTAGAAAVDGAPASSGACGPPFVEEPLGCMLVRAEDLAAQIAVQLGEMNVVEEEGPSGDGCGDCGLKDGKAALQCPLVASPTTPPLVGRRRVAADAPPPAERTHTGAAWPYERVQRTGAEVV</sequence>
<dbReference type="AlphaFoldDB" id="A0A0D2MXB5"/>
<keyword evidence="4" id="KW-1185">Reference proteome</keyword>
<dbReference type="KEGG" id="mng:MNEG_0829"/>
<proteinExistence type="predicted"/>
<dbReference type="Proteomes" id="UP000054498">
    <property type="component" value="Unassembled WGS sequence"/>
</dbReference>
<evidence type="ECO:0000256" key="1">
    <source>
        <dbReference type="SAM" id="Coils"/>
    </source>
</evidence>
<dbReference type="EMBL" id="KK100292">
    <property type="protein sequence ID" value="KIZ07125.1"/>
    <property type="molecule type" value="Genomic_DNA"/>
</dbReference>
<name>A0A0D2MXB5_9CHLO</name>
<feature type="region of interest" description="Disordered" evidence="2">
    <location>
        <begin position="62"/>
        <end position="91"/>
    </location>
</feature>
<accession>A0A0D2MXB5</accession>
<organism evidence="3 4">
    <name type="scientific">Monoraphidium neglectum</name>
    <dbReference type="NCBI Taxonomy" id="145388"/>
    <lineage>
        <taxon>Eukaryota</taxon>
        <taxon>Viridiplantae</taxon>
        <taxon>Chlorophyta</taxon>
        <taxon>core chlorophytes</taxon>
        <taxon>Chlorophyceae</taxon>
        <taxon>CS clade</taxon>
        <taxon>Sphaeropleales</taxon>
        <taxon>Selenastraceae</taxon>
        <taxon>Monoraphidium</taxon>
    </lineage>
</organism>
<evidence type="ECO:0000256" key="2">
    <source>
        <dbReference type="SAM" id="MobiDB-lite"/>
    </source>
</evidence>
<dbReference type="OrthoDB" id="10657772at2759"/>
<feature type="coiled-coil region" evidence="1">
    <location>
        <begin position="27"/>
        <end position="54"/>
    </location>
</feature>
<dbReference type="GeneID" id="25726947"/>
<reference evidence="3 4" key="1">
    <citation type="journal article" date="2013" name="BMC Genomics">
        <title>Reconstruction of the lipid metabolism for the microalga Monoraphidium neglectum from its genome sequence reveals characteristics suitable for biofuel production.</title>
        <authorList>
            <person name="Bogen C."/>
            <person name="Al-Dilaimi A."/>
            <person name="Albersmeier A."/>
            <person name="Wichmann J."/>
            <person name="Grundmann M."/>
            <person name="Rupp O."/>
            <person name="Lauersen K.J."/>
            <person name="Blifernez-Klassen O."/>
            <person name="Kalinowski J."/>
            <person name="Goesmann A."/>
            <person name="Mussgnug J.H."/>
            <person name="Kruse O."/>
        </authorList>
    </citation>
    <scope>NUCLEOTIDE SEQUENCE [LARGE SCALE GENOMIC DNA]</scope>
    <source>
        <strain evidence="3 4">SAG 48.87</strain>
    </source>
</reference>
<protein>
    <submittedName>
        <fullName evidence="3">Uncharacterized protein</fullName>
    </submittedName>
</protein>
<dbReference type="RefSeq" id="XP_013906144.1">
    <property type="nucleotide sequence ID" value="XM_014050690.1"/>
</dbReference>
<keyword evidence="1" id="KW-0175">Coiled coil</keyword>
<gene>
    <name evidence="3" type="ORF">MNEG_0829</name>
</gene>